<keyword evidence="2" id="KW-1185">Reference proteome</keyword>
<name>A0ABR3NHR7_9TELE</name>
<comment type="caution">
    <text evidence="1">The sequence shown here is derived from an EMBL/GenBank/DDBJ whole genome shotgun (WGS) entry which is preliminary data.</text>
</comment>
<evidence type="ECO:0000313" key="2">
    <source>
        <dbReference type="Proteomes" id="UP001558613"/>
    </source>
</evidence>
<protein>
    <submittedName>
        <fullName evidence="1">Uncharacterized protein</fullName>
    </submittedName>
</protein>
<evidence type="ECO:0000313" key="1">
    <source>
        <dbReference type="EMBL" id="KAL1276509.1"/>
    </source>
</evidence>
<dbReference type="Proteomes" id="UP001558613">
    <property type="component" value="Unassembled WGS sequence"/>
</dbReference>
<dbReference type="EMBL" id="JAYMGO010000004">
    <property type="protein sequence ID" value="KAL1276509.1"/>
    <property type="molecule type" value="Genomic_DNA"/>
</dbReference>
<reference evidence="1 2" key="1">
    <citation type="submission" date="2023-09" db="EMBL/GenBank/DDBJ databases">
        <authorList>
            <person name="Wang M."/>
        </authorList>
    </citation>
    <scope>NUCLEOTIDE SEQUENCE [LARGE SCALE GENOMIC DNA]</scope>
    <source>
        <strain evidence="1">GT-2023</strain>
        <tissue evidence="1">Liver</tissue>
    </source>
</reference>
<organism evidence="1 2">
    <name type="scientific">Cirrhinus molitorella</name>
    <name type="common">mud carp</name>
    <dbReference type="NCBI Taxonomy" id="172907"/>
    <lineage>
        <taxon>Eukaryota</taxon>
        <taxon>Metazoa</taxon>
        <taxon>Chordata</taxon>
        <taxon>Craniata</taxon>
        <taxon>Vertebrata</taxon>
        <taxon>Euteleostomi</taxon>
        <taxon>Actinopterygii</taxon>
        <taxon>Neopterygii</taxon>
        <taxon>Teleostei</taxon>
        <taxon>Ostariophysi</taxon>
        <taxon>Cypriniformes</taxon>
        <taxon>Cyprinidae</taxon>
        <taxon>Labeoninae</taxon>
        <taxon>Labeonini</taxon>
        <taxon>Cirrhinus</taxon>
    </lineage>
</organism>
<gene>
    <name evidence="1" type="ORF">QQF64_036132</name>
</gene>
<sequence>MSGFTEVTKEGISVAVARQVKGNYTKAALVKKAIDKCIDNSDLCYKVAEKLKNCRSTVESKPVSQTYTAVHAYLRESPKEAVYEDTDISDEDMSNQTPYILKGKCHKSPGVSGGKFVVFIKSGRRNNDNGPCSKLNCGMDQRGKCVRMTDVFLALCECKMHTMVSSVRRT</sequence>
<proteinExistence type="predicted"/>
<accession>A0ABR3NHR7</accession>